<dbReference type="RefSeq" id="XP_033568443.1">
    <property type="nucleotide sequence ID" value="XM_033728717.1"/>
</dbReference>
<dbReference type="Proteomes" id="UP000504636">
    <property type="component" value="Unplaced"/>
</dbReference>
<dbReference type="AlphaFoldDB" id="A0A6A6XYM0"/>
<dbReference type="EMBL" id="MU003730">
    <property type="protein sequence ID" value="KAF2801479.1"/>
    <property type="molecule type" value="Genomic_DNA"/>
</dbReference>
<accession>A0A6A6XYM0</accession>
<keyword evidence="2" id="KW-1185">Reference proteome</keyword>
<reference evidence="3" key="2">
    <citation type="submission" date="2020-04" db="EMBL/GenBank/DDBJ databases">
        <authorList>
            <consortium name="NCBI Genome Project"/>
        </authorList>
    </citation>
    <scope>NUCLEOTIDE SEQUENCE</scope>
    <source>
        <strain evidence="3">CBS 304.34</strain>
    </source>
</reference>
<gene>
    <name evidence="1 3" type="ORF">BDZ99DRAFT_577608</name>
</gene>
<proteinExistence type="predicted"/>
<reference evidence="3" key="3">
    <citation type="submission" date="2025-04" db="UniProtKB">
        <authorList>
            <consortium name="RefSeq"/>
        </authorList>
    </citation>
    <scope>IDENTIFICATION</scope>
    <source>
        <strain evidence="3">CBS 304.34</strain>
    </source>
</reference>
<protein>
    <submittedName>
        <fullName evidence="1 3">Uncharacterized protein</fullName>
    </submittedName>
</protein>
<dbReference type="GeneID" id="54469610"/>
<reference evidence="1 3" key="1">
    <citation type="journal article" date="2020" name="Stud. Mycol.">
        <title>101 Dothideomycetes genomes: a test case for predicting lifestyles and emergence of pathogens.</title>
        <authorList>
            <person name="Haridas S."/>
            <person name="Albert R."/>
            <person name="Binder M."/>
            <person name="Bloem J."/>
            <person name="Labutti K."/>
            <person name="Salamov A."/>
            <person name="Andreopoulos B."/>
            <person name="Baker S."/>
            <person name="Barry K."/>
            <person name="Bills G."/>
            <person name="Bluhm B."/>
            <person name="Cannon C."/>
            <person name="Castanera R."/>
            <person name="Culley D."/>
            <person name="Daum C."/>
            <person name="Ezra D."/>
            <person name="Gonzalez J."/>
            <person name="Henrissat B."/>
            <person name="Kuo A."/>
            <person name="Liang C."/>
            <person name="Lipzen A."/>
            <person name="Lutzoni F."/>
            <person name="Magnuson J."/>
            <person name="Mondo S."/>
            <person name="Nolan M."/>
            <person name="Ohm R."/>
            <person name="Pangilinan J."/>
            <person name="Park H.-J."/>
            <person name="Ramirez L."/>
            <person name="Alfaro M."/>
            <person name="Sun H."/>
            <person name="Tritt A."/>
            <person name="Yoshinaga Y."/>
            <person name="Zwiers L.-H."/>
            <person name="Turgeon B."/>
            <person name="Goodwin S."/>
            <person name="Spatafora J."/>
            <person name="Crous P."/>
            <person name="Grigoriev I."/>
        </authorList>
    </citation>
    <scope>NUCLEOTIDE SEQUENCE</scope>
    <source>
        <strain evidence="1 3">CBS 304.34</strain>
    </source>
</reference>
<evidence type="ECO:0000313" key="1">
    <source>
        <dbReference type="EMBL" id="KAF2801479.1"/>
    </source>
</evidence>
<dbReference type="OrthoDB" id="5229512at2759"/>
<evidence type="ECO:0000313" key="3">
    <source>
        <dbReference type="RefSeq" id="XP_033568443.1"/>
    </source>
</evidence>
<name>A0A6A6XYM0_9PEZI</name>
<evidence type="ECO:0000313" key="2">
    <source>
        <dbReference type="Proteomes" id="UP000504636"/>
    </source>
</evidence>
<sequence length="419" mass="47499">MASKSEPKSSHSTSAPFRLMDLPLELRDIIYAAILCPRLPRKETFGTFLHGSLSPPGSTTIIPLGQAAVSHKIETQILRVSKTVHKEAKAVMLRTNRFVRVTSRGVLLTRIVLDRQLLIWTGRGNELRFNGYMMHHVIQRTCDRGFPQPPFFDFILLASDLDIFLRGLTRSHFVESPCFSDLCEADQVLNLIPFPEEDSPSIGLYESLLRPYRTHLCGFPRFTLECHATLGQGITVEVANNIWDEEQRVVAELRYLEQVSDAYHHAGAWTQSSPIWVALKEKLSSIHIREFWLANLREHEHHSWPTYTAETGFLEQAIQLGNILGSILAVSRLSDLREYDLEALGAGLAAHTTKVLSTERTHLHYYYPCGFFGNCQHRVTVFRATGLDFKILGRSTTSDAEVSTYFSEEVQDLEGTHTF</sequence>
<organism evidence="1">
    <name type="scientific">Mytilinidion resinicola</name>
    <dbReference type="NCBI Taxonomy" id="574789"/>
    <lineage>
        <taxon>Eukaryota</taxon>
        <taxon>Fungi</taxon>
        <taxon>Dikarya</taxon>
        <taxon>Ascomycota</taxon>
        <taxon>Pezizomycotina</taxon>
        <taxon>Dothideomycetes</taxon>
        <taxon>Pleosporomycetidae</taxon>
        <taxon>Mytilinidiales</taxon>
        <taxon>Mytilinidiaceae</taxon>
        <taxon>Mytilinidion</taxon>
    </lineage>
</organism>